<dbReference type="EMBL" id="HF935197">
    <property type="protein sequence ID" value="CCX04286.2"/>
    <property type="molecule type" value="Genomic_DNA"/>
</dbReference>
<proteinExistence type="predicted"/>
<feature type="compositionally biased region" description="Acidic residues" evidence="1">
    <location>
        <begin position="350"/>
        <end position="364"/>
    </location>
</feature>
<feature type="region of interest" description="Disordered" evidence="1">
    <location>
        <begin position="328"/>
        <end position="364"/>
    </location>
</feature>
<keyword evidence="3" id="KW-1185">Reference proteome</keyword>
<evidence type="ECO:0000313" key="3">
    <source>
        <dbReference type="Proteomes" id="UP000018144"/>
    </source>
</evidence>
<evidence type="ECO:0000313" key="2">
    <source>
        <dbReference type="EMBL" id="CCX04286.2"/>
    </source>
</evidence>
<name>U4KUB1_PYROM</name>
<gene>
    <name evidence="2" type="ORF">PCON_01776</name>
</gene>
<evidence type="ECO:0000256" key="1">
    <source>
        <dbReference type="SAM" id="MobiDB-lite"/>
    </source>
</evidence>
<organism evidence="2 3">
    <name type="scientific">Pyronema omphalodes (strain CBS 100304)</name>
    <name type="common">Pyronema confluens</name>
    <dbReference type="NCBI Taxonomy" id="1076935"/>
    <lineage>
        <taxon>Eukaryota</taxon>
        <taxon>Fungi</taxon>
        <taxon>Dikarya</taxon>
        <taxon>Ascomycota</taxon>
        <taxon>Pezizomycotina</taxon>
        <taxon>Pezizomycetes</taxon>
        <taxon>Pezizales</taxon>
        <taxon>Pyronemataceae</taxon>
        <taxon>Pyronema</taxon>
    </lineage>
</organism>
<feature type="region of interest" description="Disordered" evidence="1">
    <location>
        <begin position="245"/>
        <end position="282"/>
    </location>
</feature>
<dbReference type="Proteomes" id="UP000018144">
    <property type="component" value="Unassembled WGS sequence"/>
</dbReference>
<sequence>MSGYANALSGVPFFETLQTLFTKSHLFISGDCVSEMLYNMIWTGFWDLKYKNRCIKEVLRHGPSLDKLDKHGKTLLHSPFTWREAEFYTLESCCGIYNPCCGQYIEHLEEALYALIPAGADLRAVDMHGETITETANRRQLCGVWEKALIDCGHNAKHLIAADLRVGLIYRSLDGSIIEGTRLADHNPEYICEGCKVEEWRWRSGKCLEVYGNDSWLWGNAWPQWVRRPCERYYNWILDKEPEHRDDIEEDSDEESREEYSEEEYSEEEYSEEEYSEEEETQMKGVEYDIMIGSKERYCVAEGDSNMRSASPVLSDVCMGEYKYFSPAAFDPQSPPRTIDNGHSRGFVEDMSESEDESSDVSLV</sequence>
<protein>
    <submittedName>
        <fullName evidence="2">Uncharacterized protein</fullName>
    </submittedName>
</protein>
<dbReference type="AlphaFoldDB" id="U4KUB1"/>
<feature type="compositionally biased region" description="Acidic residues" evidence="1">
    <location>
        <begin position="248"/>
        <end position="280"/>
    </location>
</feature>
<reference evidence="2 3" key="1">
    <citation type="journal article" date="2013" name="PLoS Genet.">
        <title>The genome and development-dependent transcriptomes of Pyronema confluens: a window into fungal evolution.</title>
        <authorList>
            <person name="Traeger S."/>
            <person name="Altegoer F."/>
            <person name="Freitag M."/>
            <person name="Gabaldon T."/>
            <person name="Kempken F."/>
            <person name="Kumar A."/>
            <person name="Marcet-Houben M."/>
            <person name="Poggeler S."/>
            <person name="Stajich J.E."/>
            <person name="Nowrousian M."/>
        </authorList>
    </citation>
    <scope>NUCLEOTIDE SEQUENCE [LARGE SCALE GENOMIC DNA]</scope>
    <source>
        <strain evidence="3">CBS 100304</strain>
        <tissue evidence="2">Vegetative mycelium</tissue>
    </source>
</reference>
<accession>U4KUB1</accession>